<dbReference type="Proteomes" id="UP000044071">
    <property type="component" value="Unassembled WGS sequence"/>
</dbReference>
<evidence type="ECO:0000313" key="3">
    <source>
        <dbReference type="Proteomes" id="UP000044071"/>
    </source>
</evidence>
<dbReference type="OrthoDB" id="5652296at2"/>
<dbReference type="STRING" id="1034943.BN59_02880"/>
<dbReference type="Pfam" id="PF10975">
    <property type="entry name" value="DUF2802"/>
    <property type="match status" value="1"/>
</dbReference>
<keyword evidence="3" id="KW-1185">Reference proteome</keyword>
<keyword evidence="1" id="KW-0175">Coiled coil</keyword>
<dbReference type="eggNOG" id="ENOG5031E71">
    <property type="taxonomic scope" value="Bacteria"/>
</dbReference>
<dbReference type="EMBL" id="CCSB01000003">
    <property type="protein sequence ID" value="CDZ78570.1"/>
    <property type="molecule type" value="Genomic_DNA"/>
</dbReference>
<proteinExistence type="predicted"/>
<evidence type="ECO:0000313" key="2">
    <source>
        <dbReference type="EMBL" id="CDZ78570.1"/>
    </source>
</evidence>
<protein>
    <recommendedName>
        <fullName evidence="4">DUF2802 domain-containing protein</fullName>
    </recommendedName>
</protein>
<sequence>MIIVLSSGIVVAIIVVKTMNYYRRSLADLNQKIKALKSEMQEDQLRHKLLVNADLGFAKQIAEINRQLISMDNQLQALENKRDNDGGYQHALKILEMGGSKEEIINSCHLSQAEAELLLNLHAYQAVIKTHTKIAME</sequence>
<reference evidence="2 3" key="1">
    <citation type="submission" date="2014-06" db="EMBL/GenBank/DDBJ databases">
        <authorList>
            <person name="Urmite Genomes Urmite Genomes"/>
        </authorList>
    </citation>
    <scope>NUCLEOTIDE SEQUENCE [LARGE SCALE GENOMIC DNA]</scope>
</reference>
<dbReference type="RefSeq" id="WP_044011697.1">
    <property type="nucleotide sequence ID" value="NZ_CCVW01000003.1"/>
</dbReference>
<organism evidence="2 3">
    <name type="scientific">Legionella massiliensis</name>
    <dbReference type="NCBI Taxonomy" id="1034943"/>
    <lineage>
        <taxon>Bacteria</taxon>
        <taxon>Pseudomonadati</taxon>
        <taxon>Pseudomonadota</taxon>
        <taxon>Gammaproteobacteria</taxon>
        <taxon>Legionellales</taxon>
        <taxon>Legionellaceae</taxon>
        <taxon>Legionella</taxon>
    </lineage>
</organism>
<feature type="coiled-coil region" evidence="1">
    <location>
        <begin position="19"/>
        <end position="81"/>
    </location>
</feature>
<dbReference type="AlphaFoldDB" id="A0A078KVW4"/>
<evidence type="ECO:0008006" key="4">
    <source>
        <dbReference type="Google" id="ProtNLM"/>
    </source>
</evidence>
<evidence type="ECO:0000256" key="1">
    <source>
        <dbReference type="SAM" id="Coils"/>
    </source>
</evidence>
<gene>
    <name evidence="2" type="ORF">BN59_02880</name>
</gene>
<accession>A0A078KVW4</accession>
<dbReference type="InterPro" id="IPR021244">
    <property type="entry name" value="DUF2802"/>
</dbReference>
<name>A0A078KVW4_9GAMM</name>